<keyword evidence="1" id="KW-0732">Signal</keyword>
<organism evidence="2 3">
    <name type="scientific">Duganella aceris</name>
    <dbReference type="NCBI Taxonomy" id="2703883"/>
    <lineage>
        <taxon>Bacteria</taxon>
        <taxon>Pseudomonadati</taxon>
        <taxon>Pseudomonadota</taxon>
        <taxon>Betaproteobacteria</taxon>
        <taxon>Burkholderiales</taxon>
        <taxon>Oxalobacteraceae</taxon>
        <taxon>Telluria group</taxon>
        <taxon>Duganella</taxon>
    </lineage>
</organism>
<dbReference type="Proteomes" id="UP000666369">
    <property type="component" value="Unassembled WGS sequence"/>
</dbReference>
<evidence type="ECO:0000313" key="3">
    <source>
        <dbReference type="Proteomes" id="UP000666369"/>
    </source>
</evidence>
<evidence type="ECO:0000313" key="2">
    <source>
        <dbReference type="EMBL" id="NGZ83455.1"/>
    </source>
</evidence>
<reference evidence="3" key="1">
    <citation type="submission" date="2023-07" db="EMBL/GenBank/DDBJ databases">
        <title>Duganella aceri sp. nov., isolated from tree sap.</title>
        <authorList>
            <person name="Kim I.S."/>
        </authorList>
    </citation>
    <scope>NUCLEOTIDE SEQUENCE [LARGE SCALE GENOMIC DNA]</scope>
    <source>
        <strain evidence="3">SAP-35</strain>
    </source>
</reference>
<evidence type="ECO:0000256" key="1">
    <source>
        <dbReference type="SAM" id="SignalP"/>
    </source>
</evidence>
<gene>
    <name evidence="2" type="ORF">GW587_04155</name>
</gene>
<comment type="caution">
    <text evidence="2">The sequence shown here is derived from an EMBL/GenBank/DDBJ whole genome shotgun (WGS) entry which is preliminary data.</text>
</comment>
<name>A0ABX0FFX2_9BURK</name>
<keyword evidence="3" id="KW-1185">Reference proteome</keyword>
<evidence type="ECO:0008006" key="4">
    <source>
        <dbReference type="Google" id="ProtNLM"/>
    </source>
</evidence>
<accession>A0ABX0FFX2</accession>
<protein>
    <recommendedName>
        <fullName evidence="4">DUF1311 domain-containing protein</fullName>
    </recommendedName>
</protein>
<feature type="signal peptide" evidence="1">
    <location>
        <begin position="1"/>
        <end position="21"/>
    </location>
</feature>
<dbReference type="EMBL" id="JAADJT010000001">
    <property type="protein sequence ID" value="NGZ83455.1"/>
    <property type="molecule type" value="Genomic_DNA"/>
</dbReference>
<feature type="chain" id="PRO_5046796113" description="DUF1311 domain-containing protein" evidence="1">
    <location>
        <begin position="22"/>
        <end position="151"/>
    </location>
</feature>
<sequence>MKKLLLCSMLSTSAICGAAFAAASDPQPSAFDCVQPQIPSYSTSTEGLRRVEKRIDAWTRCAGVYLDKNDSAAARDQVRQAAREIGARQQEWMAATARYNNGQAAGGIALTLMERDHAEWYMSTVSATRSYRYVAPLPAETRIVPLASEGG</sequence>
<proteinExistence type="predicted"/>
<dbReference type="RefSeq" id="WP_166098826.1">
    <property type="nucleotide sequence ID" value="NZ_JAADJT010000001.1"/>
</dbReference>